<accession>A0ABY7VWV9</accession>
<dbReference type="RefSeq" id="WP_274150618.1">
    <property type="nucleotide sequence ID" value="NZ_CP117811.1"/>
</dbReference>
<gene>
    <name evidence="1" type="ORF">PQO03_01050</name>
</gene>
<proteinExistence type="predicted"/>
<organism evidence="1 2">
    <name type="scientific">Lentisphaera profundi</name>
    <dbReference type="NCBI Taxonomy" id="1658616"/>
    <lineage>
        <taxon>Bacteria</taxon>
        <taxon>Pseudomonadati</taxon>
        <taxon>Lentisphaerota</taxon>
        <taxon>Lentisphaeria</taxon>
        <taxon>Lentisphaerales</taxon>
        <taxon>Lentisphaeraceae</taxon>
        <taxon>Lentisphaera</taxon>
    </lineage>
</organism>
<sequence length="43" mass="4950">MKKYGGRSDEMKKTIAEYNDFIDPLLKQIDAEVSAQGIFQEQI</sequence>
<dbReference type="Proteomes" id="UP001214250">
    <property type="component" value="Chromosome 1"/>
</dbReference>
<evidence type="ECO:0000313" key="2">
    <source>
        <dbReference type="Proteomes" id="UP001214250"/>
    </source>
</evidence>
<keyword evidence="2" id="KW-1185">Reference proteome</keyword>
<protein>
    <submittedName>
        <fullName evidence="1">Uncharacterized protein</fullName>
    </submittedName>
</protein>
<dbReference type="EMBL" id="CP117811">
    <property type="protein sequence ID" value="WDE96553.1"/>
    <property type="molecule type" value="Genomic_DNA"/>
</dbReference>
<evidence type="ECO:0000313" key="1">
    <source>
        <dbReference type="EMBL" id="WDE96553.1"/>
    </source>
</evidence>
<reference evidence="1 2" key="1">
    <citation type="submission" date="2023-02" db="EMBL/GenBank/DDBJ databases">
        <title>Genome sequence of Lentisphaera profundi SAORIC-696.</title>
        <authorList>
            <person name="Kim e."/>
            <person name="Cho J.-C."/>
            <person name="Choi A."/>
            <person name="Kang I."/>
        </authorList>
    </citation>
    <scope>NUCLEOTIDE SEQUENCE [LARGE SCALE GENOMIC DNA]</scope>
    <source>
        <strain evidence="1 2">SAORIC-696</strain>
    </source>
</reference>
<name>A0ABY7VWV9_9BACT</name>